<dbReference type="GO" id="GO:0004519">
    <property type="term" value="F:endonuclease activity"/>
    <property type="evidence" value="ECO:0007669"/>
    <property type="project" value="UniProtKB-KW"/>
</dbReference>
<keyword evidence="14" id="KW-0255">Endonuclease</keyword>
<evidence type="ECO:0000256" key="9">
    <source>
        <dbReference type="ARBA" id="ARBA00023118"/>
    </source>
</evidence>
<dbReference type="GO" id="GO:0003723">
    <property type="term" value="F:RNA binding"/>
    <property type="evidence" value="ECO:0007669"/>
    <property type="project" value="TreeGrafter"/>
</dbReference>
<evidence type="ECO:0000256" key="6">
    <source>
        <dbReference type="ARBA" id="ARBA00022801"/>
    </source>
</evidence>
<evidence type="ECO:0000256" key="8">
    <source>
        <dbReference type="ARBA" id="ARBA00022840"/>
    </source>
</evidence>
<dbReference type="Pfam" id="PF00270">
    <property type="entry name" value="DEAD"/>
    <property type="match status" value="1"/>
</dbReference>
<dbReference type="InterPro" id="IPR050547">
    <property type="entry name" value="DEAD_box_RNA_helicases"/>
</dbReference>
<dbReference type="PANTHER" id="PTHR47963">
    <property type="entry name" value="DEAD-BOX ATP-DEPENDENT RNA HELICASE 47, MITOCHONDRIAL"/>
    <property type="match status" value="1"/>
</dbReference>
<evidence type="ECO:0000256" key="5">
    <source>
        <dbReference type="ARBA" id="ARBA00022741"/>
    </source>
</evidence>
<dbReference type="AlphaFoldDB" id="A0A150FSF7"/>
<reference evidence="14 16" key="2">
    <citation type="submission" date="2016-11" db="EMBL/GenBank/DDBJ databases">
        <authorList>
            <person name="Varghese N."/>
            <person name="Submissions S."/>
        </authorList>
    </citation>
    <scope>NUCLEOTIDE SEQUENCE [LARGE SCALE GENOMIC DNA]</scope>
    <source>
        <strain evidence="14 16">DSM 7308</strain>
    </source>
</reference>
<evidence type="ECO:0000259" key="12">
    <source>
        <dbReference type="PROSITE" id="PS51643"/>
    </source>
</evidence>
<evidence type="ECO:0000313" key="15">
    <source>
        <dbReference type="Proteomes" id="UP000092605"/>
    </source>
</evidence>
<dbReference type="InterPro" id="IPR038257">
    <property type="entry name" value="CRISPR-assoc_Cas3_HD_sf"/>
</dbReference>
<dbReference type="PROSITE" id="PS51194">
    <property type="entry name" value="HELICASE_CTER"/>
    <property type="match status" value="1"/>
</dbReference>
<dbReference type="InterPro" id="IPR001650">
    <property type="entry name" value="Helicase_C-like"/>
</dbReference>
<dbReference type="NCBIfam" id="TIGR01587">
    <property type="entry name" value="cas3_core"/>
    <property type="match status" value="1"/>
</dbReference>
<dbReference type="OrthoDB" id="9810236at2"/>
<organism evidence="13 15">
    <name type="scientific">Alkalithermobacter thermoalcaliphilus JW-YL-7 = DSM 7308</name>
    <dbReference type="NCBI Taxonomy" id="1121328"/>
    <lineage>
        <taxon>Bacteria</taxon>
        <taxon>Bacillati</taxon>
        <taxon>Bacillota</taxon>
        <taxon>Clostridia</taxon>
        <taxon>Peptostreptococcales</taxon>
        <taxon>Tepidibacteraceae</taxon>
        <taxon>Alkalithermobacter</taxon>
    </lineage>
</organism>
<dbReference type="PROSITE" id="PS51643">
    <property type="entry name" value="HD_CAS3"/>
    <property type="match status" value="1"/>
</dbReference>
<dbReference type="SUPFAM" id="SSF52540">
    <property type="entry name" value="P-loop containing nucleoside triphosphate hydrolases"/>
    <property type="match status" value="1"/>
</dbReference>
<dbReference type="GO" id="GO:0003724">
    <property type="term" value="F:RNA helicase activity"/>
    <property type="evidence" value="ECO:0007669"/>
    <property type="project" value="TreeGrafter"/>
</dbReference>
<keyword evidence="8" id="KW-0067">ATP-binding</keyword>
<dbReference type="CDD" id="cd09641">
    <property type="entry name" value="Cas3''_I"/>
    <property type="match status" value="1"/>
</dbReference>
<dbReference type="InterPro" id="IPR014001">
    <property type="entry name" value="Helicase_ATP-bd"/>
</dbReference>
<dbReference type="PANTHER" id="PTHR47963:SF9">
    <property type="entry name" value="CRISPR-ASSOCIATED ENDONUCLEASE_HELICASE CAS3"/>
    <property type="match status" value="1"/>
</dbReference>
<keyword evidence="16" id="KW-1185">Reference proteome</keyword>
<name>A0A150FSF7_CLOPD</name>
<dbReference type="InterPro" id="IPR006483">
    <property type="entry name" value="CRISPR-assoc_Cas3_HD"/>
</dbReference>
<evidence type="ECO:0000259" key="11">
    <source>
        <dbReference type="PROSITE" id="PS51194"/>
    </source>
</evidence>
<keyword evidence="5" id="KW-0547">Nucleotide-binding</keyword>
<evidence type="ECO:0000256" key="7">
    <source>
        <dbReference type="ARBA" id="ARBA00022806"/>
    </source>
</evidence>
<evidence type="ECO:0000313" key="16">
    <source>
        <dbReference type="Proteomes" id="UP000323392"/>
    </source>
</evidence>
<evidence type="ECO:0000256" key="3">
    <source>
        <dbReference type="ARBA" id="ARBA00022722"/>
    </source>
</evidence>
<keyword evidence="7" id="KW-0347">Helicase</keyword>
<evidence type="ECO:0000313" key="14">
    <source>
        <dbReference type="EMBL" id="SHL29941.1"/>
    </source>
</evidence>
<sequence length="763" mass="89272">MIYAKSDPVETLREHTDKAHEQLDLLKRAYGEKITQVVDVCKDNFWEIMHVCVEFHDVGKVFIPFQNVIREKVGREKLKTEFKNTIPHSYISPAVISFKKLNIEDEQLRKVIVQSIGYHHERDIIIDKELIELIEQVIENELNSNVEEIQKEIKLPIRKKMNAGYLKKLQNRISEKEEYYYSYVLVKGLLHRIDHSASAHEKIELDFDKNVGEYVEKFIMSNYNGLRDVQKFAKQNKDKNIILIASTGMGKTETALLWIDNHKAFFTLPLRVSINALFDRVSKTDEEGINYPYAGLLHSTSIDYLEENEYEGFYEIYDQSKLLSKKLTFSTIDQIFKFPFKYRGYEKIYATLAYSKVVIDEIQAYSPKIAAVLIKGIELLHKIGANFMIMTATMPSLYIDELKKRGIFDENLIMAQYNTEIVRHKISLINKCIYDDIDKIIEKAQDKKVLVIMNTVNGAVELFNMMTEKENNMDIYLLHSMFIQQHRTILESQIKDFAKESKSGLWITTQLVEASLDVDFDFLYTELSTLDSLFQRLGRCNRKGKKLIDESNILIYTQNVNGIGTIYDKDIFRNSLELLNEFVTNNPDGLIEEVKKVELVSELYSTKRLQNSKFLKEFTTALEILDHMDSYNLTSNEAQGILREIESYTVIPRDIYDEVVYGLISEYEELESQLNQAYRMKNKDIIDEIKNKRRLLKRKIIKNTVAVPTYKVKNNLTRINVNGLKDLFILEYKYEFKEKQLEKDKKQYTGRGILFGQELSQFI</sequence>
<reference evidence="13 15" key="1">
    <citation type="submission" date="2016-02" db="EMBL/GenBank/DDBJ databases">
        <title>Draft genome sequence for Clostridium paradoxum JW-YL-7.</title>
        <authorList>
            <person name="Utturkar S.M."/>
            <person name="Lancaster A."/>
            <person name="Poole F.L."/>
            <person name="Adams M.W."/>
            <person name="Brown S.D."/>
        </authorList>
    </citation>
    <scope>NUCLEOTIDE SEQUENCE [LARGE SCALE GENOMIC DNA]</scope>
    <source>
        <strain evidence="13 15">JW-YL-7</strain>
    </source>
</reference>
<dbReference type="GO" id="GO:0005524">
    <property type="term" value="F:ATP binding"/>
    <property type="evidence" value="ECO:0007669"/>
    <property type="project" value="UniProtKB-KW"/>
</dbReference>
<dbReference type="InterPro" id="IPR027417">
    <property type="entry name" value="P-loop_NTPase"/>
</dbReference>
<dbReference type="SMART" id="SM00487">
    <property type="entry name" value="DEXDc"/>
    <property type="match status" value="1"/>
</dbReference>
<dbReference type="GO" id="GO:0051607">
    <property type="term" value="P:defense response to virus"/>
    <property type="evidence" value="ECO:0007669"/>
    <property type="project" value="UniProtKB-KW"/>
</dbReference>
<evidence type="ECO:0000256" key="2">
    <source>
        <dbReference type="ARBA" id="ARBA00009046"/>
    </source>
</evidence>
<feature type="domain" description="HD Cas3-type" evidence="12">
    <location>
        <begin position="5"/>
        <end position="196"/>
    </location>
</feature>
<dbReference type="EMBL" id="LSFY01000001">
    <property type="protein sequence ID" value="KXZ39970.1"/>
    <property type="molecule type" value="Genomic_DNA"/>
</dbReference>
<comment type="similarity">
    <text evidence="2">In the central section; belongs to the CRISPR-associated helicase Cas3 family.</text>
</comment>
<feature type="domain" description="Helicase ATP-binding" evidence="10">
    <location>
        <begin position="232"/>
        <end position="412"/>
    </location>
</feature>
<keyword evidence="3" id="KW-0540">Nuclease</keyword>
<comment type="similarity">
    <text evidence="1">In the N-terminal section; belongs to the CRISPR-associated nuclease Cas3-HD family.</text>
</comment>
<dbReference type="Pfam" id="PF22590">
    <property type="entry name" value="Cas3-like_C_2"/>
    <property type="match status" value="1"/>
</dbReference>
<dbReference type="InterPro" id="IPR006474">
    <property type="entry name" value="Helicase_Cas3_CRISPR-ass_core"/>
</dbReference>
<dbReference type="NCBIfam" id="TIGR01596">
    <property type="entry name" value="cas3_HD"/>
    <property type="match status" value="1"/>
</dbReference>
<keyword evidence="9" id="KW-0051">Antiviral defense</keyword>
<dbReference type="GO" id="GO:0046872">
    <property type="term" value="F:metal ion binding"/>
    <property type="evidence" value="ECO:0007669"/>
    <property type="project" value="UniProtKB-KW"/>
</dbReference>
<protein>
    <submittedName>
        <fullName evidence="14">CRISPR-associated endonuclease/helicase Cas3</fullName>
    </submittedName>
    <submittedName>
        <fullName evidence="13">CRISPR-associated helicase Cas3</fullName>
    </submittedName>
</protein>
<proteinExistence type="inferred from homology"/>
<dbReference type="InterPro" id="IPR054712">
    <property type="entry name" value="Cas3-like_dom"/>
</dbReference>
<dbReference type="Gene3D" id="1.10.3210.30">
    <property type="match status" value="1"/>
</dbReference>
<gene>
    <name evidence="13" type="ORF">JWYL7_1045</name>
    <name evidence="14" type="ORF">SAMN05661008_01838</name>
</gene>
<dbReference type="STRING" id="1121328.JWYL7_1045"/>
<feature type="domain" description="Helicase C-terminal" evidence="11">
    <location>
        <begin position="436"/>
        <end position="598"/>
    </location>
</feature>
<dbReference type="GO" id="GO:0016787">
    <property type="term" value="F:hydrolase activity"/>
    <property type="evidence" value="ECO:0007669"/>
    <property type="project" value="UniProtKB-KW"/>
</dbReference>
<dbReference type="PATRIC" id="fig|1121328.3.peg.1054"/>
<dbReference type="RefSeq" id="WP_066070049.1">
    <property type="nucleotide sequence ID" value="NZ_FRBG01000021.1"/>
</dbReference>
<dbReference type="InterPro" id="IPR011545">
    <property type="entry name" value="DEAD/DEAH_box_helicase_dom"/>
</dbReference>
<accession>A0A150FSF7</accession>
<dbReference type="Gene3D" id="3.40.50.300">
    <property type="entry name" value="P-loop containing nucleotide triphosphate hydrolases"/>
    <property type="match status" value="2"/>
</dbReference>
<comment type="caution">
    <text evidence="13">The sequence shown here is derived from an EMBL/GenBank/DDBJ whole genome shotgun (WGS) entry which is preliminary data.</text>
</comment>
<evidence type="ECO:0000256" key="1">
    <source>
        <dbReference type="ARBA" id="ARBA00006847"/>
    </source>
</evidence>
<keyword evidence="4" id="KW-0479">Metal-binding</keyword>
<dbReference type="PROSITE" id="PS51192">
    <property type="entry name" value="HELICASE_ATP_BIND_1"/>
    <property type="match status" value="1"/>
</dbReference>
<dbReference type="EMBL" id="FRBG01000021">
    <property type="protein sequence ID" value="SHL29941.1"/>
    <property type="molecule type" value="Genomic_DNA"/>
</dbReference>
<keyword evidence="6" id="KW-0378">Hydrolase</keyword>
<evidence type="ECO:0000256" key="4">
    <source>
        <dbReference type="ARBA" id="ARBA00022723"/>
    </source>
</evidence>
<evidence type="ECO:0000313" key="13">
    <source>
        <dbReference type="EMBL" id="KXZ39970.1"/>
    </source>
</evidence>
<dbReference type="Proteomes" id="UP000092605">
    <property type="component" value="Unassembled WGS sequence"/>
</dbReference>
<evidence type="ECO:0000259" key="10">
    <source>
        <dbReference type="PROSITE" id="PS51192"/>
    </source>
</evidence>
<dbReference type="Proteomes" id="UP000323392">
    <property type="component" value="Unassembled WGS sequence"/>
</dbReference>